<evidence type="ECO:0000256" key="3">
    <source>
        <dbReference type="RuleBase" id="RU004475"/>
    </source>
</evidence>
<dbReference type="EnsemblMetazoa" id="Aqu2.1.35926_001">
    <property type="protein sequence ID" value="Aqu2.1.35926_001"/>
    <property type="gene ID" value="Aqu2.1.35926"/>
</dbReference>
<dbReference type="PANTHER" id="PTHR43245">
    <property type="entry name" value="BIFUNCTIONAL POLYMYXIN RESISTANCE PROTEIN ARNA"/>
    <property type="match status" value="1"/>
</dbReference>
<keyword evidence="2 3" id="KW-0560">Oxidoreductase</keyword>
<evidence type="ECO:0000313" key="6">
    <source>
        <dbReference type="Proteomes" id="UP000007879"/>
    </source>
</evidence>
<evidence type="ECO:0000259" key="4">
    <source>
        <dbReference type="Pfam" id="PF01073"/>
    </source>
</evidence>
<dbReference type="InterPro" id="IPR002225">
    <property type="entry name" value="3Beta_OHSteriod_DH/Estase"/>
</dbReference>
<dbReference type="OrthoDB" id="2735536at2759"/>
<dbReference type="EnsemblMetazoa" id="XM_019994834.1">
    <property type="protein sequence ID" value="XP_019850393.1"/>
    <property type="gene ID" value="LOC100640361"/>
</dbReference>
<reference evidence="5" key="2">
    <citation type="submission" date="2017-05" db="UniProtKB">
        <authorList>
            <consortium name="EnsemblMetazoa"/>
        </authorList>
    </citation>
    <scope>IDENTIFICATION</scope>
</reference>
<dbReference type="Proteomes" id="UP000007879">
    <property type="component" value="Unassembled WGS sequence"/>
</dbReference>
<evidence type="ECO:0000256" key="2">
    <source>
        <dbReference type="ARBA" id="ARBA00023002"/>
    </source>
</evidence>
<dbReference type="PANTHER" id="PTHR43245:SF51">
    <property type="entry name" value="SHORT CHAIN DEHYDROGENASE_REDUCTASE FAMILY 42E, MEMBER 2"/>
    <property type="match status" value="1"/>
</dbReference>
<protein>
    <recommendedName>
        <fullName evidence="4">3-beta hydroxysteroid dehydrogenase/isomerase domain-containing protein</fullName>
    </recommendedName>
</protein>
<dbReference type="KEGG" id="aqu:100640361"/>
<evidence type="ECO:0000313" key="5">
    <source>
        <dbReference type="EnsemblMetazoa" id="Aqu2.1.35926_001"/>
    </source>
</evidence>
<evidence type="ECO:0000256" key="1">
    <source>
        <dbReference type="ARBA" id="ARBA00009219"/>
    </source>
</evidence>
<sequence length="377" mass="42534">MSAVVTGGGGYVGSRLCRQLVKEGYDKVTAIDVHFIEDEKEGANKIKGDIRNFDFLNKIVSKLRPDVIFHVASYGMSGLQMFDKKMIESVNIQGTRNVIETCIKNGVESLVYTSTYNVVFCGQKIINGTESLPYYPLDKHVDHYSRTKSIAEQAVLAANGAKLEKEGSVLRTCALRCAGIYGEGEQRHLPRIVDYLEKGLVLFTFGDKDVKTDFLHVDNLVQAHIKAAAALMLPRSIPSGKPYFISDNNPINNFMFLKPLITGLGYSYPTVRLPLWIMYYVAYFIEILHSIISKVYNFKPFMTRAEVYKVGVTHYFSIEQATRDFGYQPEPKTLDGVVKWFKERGHGKKKKEKSHTTLLIVLTIVIIVVASLILIYF</sequence>
<dbReference type="InterPro" id="IPR036291">
    <property type="entry name" value="NAD(P)-bd_dom_sf"/>
</dbReference>
<proteinExistence type="inferred from homology"/>
<comment type="similarity">
    <text evidence="1 3">Belongs to the 3-beta-HSD family.</text>
</comment>
<dbReference type="eggNOG" id="KOG1430">
    <property type="taxonomic scope" value="Eukaryota"/>
</dbReference>
<dbReference type="AlphaFoldDB" id="A0A1X7V7E9"/>
<dbReference type="InParanoid" id="A0A1X7V7E9"/>
<name>A0A1X7V7E9_AMPQE</name>
<keyword evidence="3" id="KW-0472">Membrane</keyword>
<dbReference type="SUPFAM" id="SSF51735">
    <property type="entry name" value="NAD(P)-binding Rossmann-fold domains"/>
    <property type="match status" value="1"/>
</dbReference>
<accession>A0A1X7V7E9</accession>
<keyword evidence="3" id="KW-1133">Transmembrane helix</keyword>
<keyword evidence="3" id="KW-0812">Transmembrane</keyword>
<organism evidence="5">
    <name type="scientific">Amphimedon queenslandica</name>
    <name type="common">Sponge</name>
    <dbReference type="NCBI Taxonomy" id="400682"/>
    <lineage>
        <taxon>Eukaryota</taxon>
        <taxon>Metazoa</taxon>
        <taxon>Porifera</taxon>
        <taxon>Demospongiae</taxon>
        <taxon>Heteroscleromorpha</taxon>
        <taxon>Haplosclerida</taxon>
        <taxon>Niphatidae</taxon>
        <taxon>Amphimedon</taxon>
    </lineage>
</organism>
<feature type="domain" description="3-beta hydroxysteroid dehydrogenase/isomerase" evidence="4">
    <location>
        <begin position="4"/>
        <end position="274"/>
    </location>
</feature>
<dbReference type="Pfam" id="PF01073">
    <property type="entry name" value="3Beta_HSD"/>
    <property type="match status" value="1"/>
</dbReference>
<feature type="transmembrane region" description="Helical" evidence="3">
    <location>
        <begin position="273"/>
        <end position="292"/>
    </location>
</feature>
<reference evidence="6" key="1">
    <citation type="journal article" date="2010" name="Nature">
        <title>The Amphimedon queenslandica genome and the evolution of animal complexity.</title>
        <authorList>
            <person name="Srivastava M."/>
            <person name="Simakov O."/>
            <person name="Chapman J."/>
            <person name="Fahey B."/>
            <person name="Gauthier M.E."/>
            <person name="Mitros T."/>
            <person name="Richards G.S."/>
            <person name="Conaco C."/>
            <person name="Dacre M."/>
            <person name="Hellsten U."/>
            <person name="Larroux C."/>
            <person name="Putnam N.H."/>
            <person name="Stanke M."/>
            <person name="Adamska M."/>
            <person name="Darling A."/>
            <person name="Degnan S.M."/>
            <person name="Oakley T.H."/>
            <person name="Plachetzki D.C."/>
            <person name="Zhai Y."/>
            <person name="Adamski M."/>
            <person name="Calcino A."/>
            <person name="Cummins S.F."/>
            <person name="Goodstein D.M."/>
            <person name="Harris C."/>
            <person name="Jackson D.J."/>
            <person name="Leys S.P."/>
            <person name="Shu S."/>
            <person name="Woodcroft B.J."/>
            <person name="Vervoort M."/>
            <person name="Kosik K.S."/>
            <person name="Manning G."/>
            <person name="Degnan B.M."/>
            <person name="Rokhsar D.S."/>
        </authorList>
    </citation>
    <scope>NUCLEOTIDE SEQUENCE [LARGE SCALE GENOMIC DNA]</scope>
</reference>
<dbReference type="Gene3D" id="3.40.50.720">
    <property type="entry name" value="NAD(P)-binding Rossmann-like Domain"/>
    <property type="match status" value="1"/>
</dbReference>
<dbReference type="STRING" id="400682.A0A1X7V7E9"/>
<keyword evidence="6" id="KW-1185">Reference proteome</keyword>
<dbReference type="GO" id="GO:0006694">
    <property type="term" value="P:steroid biosynthetic process"/>
    <property type="evidence" value="ECO:0007669"/>
    <property type="project" value="InterPro"/>
</dbReference>
<dbReference type="GO" id="GO:0016616">
    <property type="term" value="F:oxidoreductase activity, acting on the CH-OH group of donors, NAD or NADP as acceptor"/>
    <property type="evidence" value="ECO:0007669"/>
    <property type="project" value="InterPro"/>
</dbReference>
<feature type="transmembrane region" description="Helical" evidence="3">
    <location>
        <begin position="358"/>
        <end position="376"/>
    </location>
</feature>
<dbReference type="InterPro" id="IPR050177">
    <property type="entry name" value="Lipid_A_modif_metabolic_enz"/>
</dbReference>
<gene>
    <name evidence="5" type="primary">100640361</name>
</gene>